<dbReference type="EMBL" id="ASGP02000001">
    <property type="protein sequence ID" value="KAH9527449.1"/>
    <property type="molecule type" value="Genomic_DNA"/>
</dbReference>
<proteinExistence type="predicted"/>
<feature type="non-terminal residue" evidence="1">
    <location>
        <position position="131"/>
    </location>
</feature>
<dbReference type="AlphaFoldDB" id="A0A922I9J4"/>
<dbReference type="Proteomes" id="UP000790347">
    <property type="component" value="Unassembled WGS sequence"/>
</dbReference>
<organism evidence="1 2">
    <name type="scientific">Dermatophagoides farinae</name>
    <name type="common">American house dust mite</name>
    <dbReference type="NCBI Taxonomy" id="6954"/>
    <lineage>
        <taxon>Eukaryota</taxon>
        <taxon>Metazoa</taxon>
        <taxon>Ecdysozoa</taxon>
        <taxon>Arthropoda</taxon>
        <taxon>Chelicerata</taxon>
        <taxon>Arachnida</taxon>
        <taxon>Acari</taxon>
        <taxon>Acariformes</taxon>
        <taxon>Sarcoptiformes</taxon>
        <taxon>Astigmata</taxon>
        <taxon>Psoroptidia</taxon>
        <taxon>Analgoidea</taxon>
        <taxon>Pyroglyphidae</taxon>
        <taxon>Dermatophagoidinae</taxon>
        <taxon>Dermatophagoides</taxon>
    </lineage>
</organism>
<name>A0A922I9J4_DERFA</name>
<evidence type="ECO:0000313" key="2">
    <source>
        <dbReference type="Proteomes" id="UP000790347"/>
    </source>
</evidence>
<accession>A0A922I9J4</accession>
<reference evidence="1" key="2">
    <citation type="journal article" date="2022" name="Res Sq">
        <title>Comparative Genomics Reveals Insights into the Divergent Evolution of Astigmatic Mites and Household Pest Adaptations.</title>
        <authorList>
            <person name="Xiong Q."/>
            <person name="Wan A.T.-Y."/>
            <person name="Liu X.-Y."/>
            <person name="Fung C.S.-H."/>
            <person name="Xiao X."/>
            <person name="Malainual N."/>
            <person name="Hou J."/>
            <person name="Wang L."/>
            <person name="Wang M."/>
            <person name="Yang K."/>
            <person name="Cui Y."/>
            <person name="Leung E."/>
            <person name="Nong W."/>
            <person name="Shin S.-K."/>
            <person name="Au S."/>
            <person name="Jeong K.Y."/>
            <person name="Chew F.T."/>
            <person name="Hui J."/>
            <person name="Leung T.F."/>
            <person name="Tungtrongchitr A."/>
            <person name="Zhong N."/>
            <person name="Liu Z."/>
            <person name="Tsui S."/>
        </authorList>
    </citation>
    <scope>NUCLEOTIDE SEQUENCE</scope>
    <source>
        <strain evidence="1">Derf</strain>
        <tissue evidence="1">Whole organism</tissue>
    </source>
</reference>
<gene>
    <name evidence="1" type="ORF">DERF_001461</name>
</gene>
<keyword evidence="2" id="KW-1185">Reference proteome</keyword>
<reference evidence="1" key="1">
    <citation type="submission" date="2013-05" db="EMBL/GenBank/DDBJ databases">
        <authorList>
            <person name="Yim A.K.Y."/>
            <person name="Chan T.F."/>
            <person name="Ji K.M."/>
            <person name="Liu X.Y."/>
            <person name="Zhou J.W."/>
            <person name="Li R.Q."/>
            <person name="Yang K.Y."/>
            <person name="Li J."/>
            <person name="Li M."/>
            <person name="Law P.T.W."/>
            <person name="Wu Y.L."/>
            <person name="Cai Z.L."/>
            <person name="Qin H."/>
            <person name="Bao Y."/>
            <person name="Leung R.K.K."/>
            <person name="Ng P.K.S."/>
            <person name="Zou J."/>
            <person name="Zhong X.J."/>
            <person name="Ran P.X."/>
            <person name="Zhong N.S."/>
            <person name="Liu Z.G."/>
            <person name="Tsui S.K.W."/>
        </authorList>
    </citation>
    <scope>NUCLEOTIDE SEQUENCE</scope>
    <source>
        <strain evidence="1">Derf</strain>
        <tissue evidence="1">Whole organism</tissue>
    </source>
</reference>
<evidence type="ECO:0000313" key="1">
    <source>
        <dbReference type="EMBL" id="KAH9527449.1"/>
    </source>
</evidence>
<comment type="caution">
    <text evidence="1">The sequence shown here is derived from an EMBL/GenBank/DDBJ whole genome shotgun (WGS) entry which is preliminary data.</text>
</comment>
<sequence length="131" mass="15413">HPSISTVGTAAAEAAVTDKTNGPFKITFWMDVEGPSQKRYFIFNSHIDSNDVSNREKKSLFYFIYFVDHHQFIYPNIVRRWLVKCSRRRRRRIIPFDDARSLLLHSAFDVTTVKTYNLLYCIVRLTANCYL</sequence>
<protein>
    <submittedName>
        <fullName evidence="1">Uncharacterized protein</fullName>
    </submittedName>
</protein>